<dbReference type="GO" id="GO:0005576">
    <property type="term" value="C:extracellular region"/>
    <property type="evidence" value="ECO:0007669"/>
    <property type="project" value="UniProtKB-SubCell"/>
</dbReference>
<evidence type="ECO:0000259" key="10">
    <source>
        <dbReference type="PROSITE" id="PS50268"/>
    </source>
</evidence>
<evidence type="ECO:0000256" key="8">
    <source>
        <dbReference type="ARBA" id="ARBA00023026"/>
    </source>
</evidence>
<dbReference type="PANTHER" id="PTHR38340">
    <property type="entry name" value="S-LAYER PROTEIN"/>
    <property type="match status" value="1"/>
</dbReference>
<dbReference type="PRINTS" id="PR01488">
    <property type="entry name" value="RTXTOXINA"/>
</dbReference>
<evidence type="ECO:0000256" key="2">
    <source>
        <dbReference type="ARBA" id="ARBA00004613"/>
    </source>
</evidence>
<dbReference type="Gene3D" id="3.20.20.80">
    <property type="entry name" value="Glycosidases"/>
    <property type="match status" value="1"/>
</dbReference>
<dbReference type="GO" id="GO:0007156">
    <property type="term" value="P:homophilic cell adhesion via plasma membrane adhesion molecules"/>
    <property type="evidence" value="ECO:0007669"/>
    <property type="project" value="InterPro"/>
</dbReference>
<dbReference type="SUPFAM" id="SSF49313">
    <property type="entry name" value="Cadherin-like"/>
    <property type="match status" value="1"/>
</dbReference>
<dbReference type="Pfam" id="PF03160">
    <property type="entry name" value="Calx-beta"/>
    <property type="match status" value="1"/>
</dbReference>
<evidence type="ECO:0000313" key="12">
    <source>
        <dbReference type="Proteomes" id="UP000199569"/>
    </source>
</evidence>
<dbReference type="Gene3D" id="2.60.40.2030">
    <property type="match status" value="1"/>
</dbReference>
<evidence type="ECO:0000256" key="7">
    <source>
        <dbReference type="ARBA" id="ARBA00022837"/>
    </source>
</evidence>
<dbReference type="PRINTS" id="PR00313">
    <property type="entry name" value="CABNDNGRPT"/>
</dbReference>
<dbReference type="PROSITE" id="PS50268">
    <property type="entry name" value="CADHERIN_2"/>
    <property type="match status" value="1"/>
</dbReference>
<dbReference type="GO" id="GO:0090729">
    <property type="term" value="F:toxin activity"/>
    <property type="evidence" value="ECO:0007669"/>
    <property type="project" value="UniProtKB-KW"/>
</dbReference>
<sequence length="806" mass="87683">MTTGESIFTWEGISLPSYWGGNFQSSDGLSAMDLIKANGANTISLVPNFFMSNQYSNEMKLNLNPTTPWMSESDTFAQVRQGIMDAVAKGLNVVVKPHVETDNRVWRALIEPTDPDLWFANYKAMMVEYAKVAQEAGAAMFCIGTEMRSMTDPDKVCPSGRTYTEKWEEIIDAVRAVYSGKLTYAATDDEALAIEFWDKLDYIGVDAYFSMAPDGTYDPTLTQLIDSWIKPPVNWNSQQVYGTTSVVDTWKQLSEKWGKKVIFTEIGYASYDGTNLSPGWLRDTQPVDLEEQQLAYEALFHVMQNYGGQWLDGALLWSYQTTTDPLYVPPTDYTTQGKPADAVIKAGYSSPEHVTGITWNGTAEANRIDGGYHNDTLNGNGGNDALWGGAGNDTLNGGAGNDLLDGATGANTAVFSGVMADYSITKLANGDYQVSDKAARDGTDTLKNIQYIQFSDRQVVVAALPELSIKAKDAIKLEGSHGSWTEFTFTVTRSSTDGSPTARWELSAIDDDDVETTSGTVTFSGNSTTATITVKIKADQIAEGNQTFAITLTDSTNAAIKEKESSATGQVIDDDLIYTPALSELSIGENAAIDAVVGTFSPTNVHGVGITYSIASDDTFKIVNNQLVVARALDFEKAASHNVRVTMTDSLGGVTSETFIISVRDEVDIVRGTARKDKLVGTSGPDKLYGGKGNDHLWGGTGKDTFVFDTSLNSRANKDKIADWNYRDDTIHLENKVFKALKKAGTLKKSFFTIGANAKDANDFVGYNKKTGDLWYDSNGSKAGGQVVFANIGKNKKIAYDSFFII</sequence>
<keyword evidence="4" id="KW-0800">Toxin</keyword>
<name>A0A1G5JJV8_9HYPH</name>
<dbReference type="InterPro" id="IPR050557">
    <property type="entry name" value="RTX_toxin/Mannuronan_C5-epim"/>
</dbReference>
<evidence type="ECO:0000313" key="11">
    <source>
        <dbReference type="EMBL" id="SCY88181.1"/>
    </source>
</evidence>
<keyword evidence="6" id="KW-0677">Repeat</keyword>
<dbReference type="SUPFAM" id="SSF51445">
    <property type="entry name" value="(Trans)glycosidases"/>
    <property type="match status" value="1"/>
</dbReference>
<keyword evidence="3" id="KW-0964">Secreted</keyword>
<comment type="subcellular location">
    <subcellularLocation>
        <location evidence="1">Membrane</location>
    </subcellularLocation>
    <subcellularLocation>
        <location evidence="2">Secreted</location>
    </subcellularLocation>
</comment>
<dbReference type="RefSeq" id="WP_280141106.1">
    <property type="nucleotide sequence ID" value="NZ_FMVJ01000007.1"/>
</dbReference>
<protein>
    <submittedName>
        <fullName evidence="11">Ca2+-binding protein, RTX toxin-related</fullName>
    </submittedName>
</protein>
<evidence type="ECO:0000256" key="5">
    <source>
        <dbReference type="ARBA" id="ARBA00022729"/>
    </source>
</evidence>
<dbReference type="Proteomes" id="UP000199569">
    <property type="component" value="Unassembled WGS sequence"/>
</dbReference>
<reference evidence="11 12" key="1">
    <citation type="submission" date="2016-10" db="EMBL/GenBank/DDBJ databases">
        <authorList>
            <person name="de Groot N.N."/>
        </authorList>
    </citation>
    <scope>NUCLEOTIDE SEQUENCE [LARGE SCALE GENOMIC DNA]</scope>
    <source>
        <strain evidence="11 12">CGMCC 1.7666</strain>
    </source>
</reference>
<evidence type="ECO:0000256" key="9">
    <source>
        <dbReference type="ARBA" id="ARBA00023136"/>
    </source>
</evidence>
<dbReference type="STRING" id="549386.SAMN02927923_02673"/>
<dbReference type="GO" id="GO:0016020">
    <property type="term" value="C:membrane"/>
    <property type="evidence" value="ECO:0007669"/>
    <property type="project" value="UniProtKB-SubCell"/>
</dbReference>
<dbReference type="InterPro" id="IPR011049">
    <property type="entry name" value="Serralysin-like_metalloprot_C"/>
</dbReference>
<keyword evidence="9" id="KW-0472">Membrane</keyword>
<dbReference type="InterPro" id="IPR002126">
    <property type="entry name" value="Cadherin-like_dom"/>
</dbReference>
<evidence type="ECO:0000256" key="6">
    <source>
        <dbReference type="ARBA" id="ARBA00022737"/>
    </source>
</evidence>
<feature type="domain" description="Cadherin" evidence="10">
    <location>
        <begin position="579"/>
        <end position="687"/>
    </location>
</feature>
<evidence type="ECO:0000256" key="3">
    <source>
        <dbReference type="ARBA" id="ARBA00022525"/>
    </source>
</evidence>
<dbReference type="Pfam" id="PF22612">
    <property type="entry name" value="GH113"/>
    <property type="match status" value="1"/>
</dbReference>
<organism evidence="11 12">
    <name type="scientific">Microvirga guangxiensis</name>
    <dbReference type="NCBI Taxonomy" id="549386"/>
    <lineage>
        <taxon>Bacteria</taxon>
        <taxon>Pseudomonadati</taxon>
        <taxon>Pseudomonadota</taxon>
        <taxon>Alphaproteobacteria</taxon>
        <taxon>Hyphomicrobiales</taxon>
        <taxon>Methylobacteriaceae</taxon>
        <taxon>Microvirga</taxon>
    </lineage>
</organism>
<dbReference type="PROSITE" id="PS00330">
    <property type="entry name" value="HEMOLYSIN_CALCIUM"/>
    <property type="match status" value="4"/>
</dbReference>
<dbReference type="InterPro" id="IPR001343">
    <property type="entry name" value="Hemolysn_Ca-bd"/>
</dbReference>
<dbReference type="InterPro" id="IPR003644">
    <property type="entry name" value="Calx_beta"/>
</dbReference>
<dbReference type="EMBL" id="FMVJ01000007">
    <property type="protein sequence ID" value="SCY88181.1"/>
    <property type="molecule type" value="Genomic_DNA"/>
</dbReference>
<dbReference type="InterPro" id="IPR015919">
    <property type="entry name" value="Cadherin-like_sf"/>
</dbReference>
<accession>A0A1G5JJV8</accession>
<dbReference type="InterPro" id="IPR018511">
    <property type="entry name" value="Hemolysin-typ_Ca-bd_CS"/>
</dbReference>
<keyword evidence="8" id="KW-0843">Virulence</keyword>
<dbReference type="InterPro" id="IPR017853">
    <property type="entry name" value="GH"/>
</dbReference>
<dbReference type="GO" id="GO:0005509">
    <property type="term" value="F:calcium ion binding"/>
    <property type="evidence" value="ECO:0007669"/>
    <property type="project" value="InterPro"/>
</dbReference>
<dbReference type="CDD" id="cd19608">
    <property type="entry name" value="GH113_mannanase-like"/>
    <property type="match status" value="1"/>
</dbReference>
<evidence type="ECO:0000256" key="1">
    <source>
        <dbReference type="ARBA" id="ARBA00004370"/>
    </source>
</evidence>
<keyword evidence="12" id="KW-1185">Reference proteome</keyword>
<gene>
    <name evidence="11" type="ORF">SAMN02927923_02673</name>
</gene>
<dbReference type="Gene3D" id="2.150.10.10">
    <property type="entry name" value="Serralysin-like metalloprotease, C-terminal"/>
    <property type="match status" value="2"/>
</dbReference>
<dbReference type="GO" id="GO:0007154">
    <property type="term" value="P:cell communication"/>
    <property type="evidence" value="ECO:0007669"/>
    <property type="project" value="InterPro"/>
</dbReference>
<proteinExistence type="predicted"/>
<dbReference type="InterPro" id="IPR055151">
    <property type="entry name" value="GH113"/>
</dbReference>
<dbReference type="Pfam" id="PF00353">
    <property type="entry name" value="HemolysinCabind"/>
    <property type="match status" value="2"/>
</dbReference>
<dbReference type="AlphaFoldDB" id="A0A1G5JJV8"/>
<dbReference type="InterPro" id="IPR003995">
    <property type="entry name" value="RTX_toxin_determinant-A"/>
</dbReference>
<keyword evidence="5" id="KW-0732">Signal</keyword>
<dbReference type="SUPFAM" id="SSF51120">
    <property type="entry name" value="beta-Roll"/>
    <property type="match status" value="1"/>
</dbReference>
<dbReference type="SUPFAM" id="SSF141072">
    <property type="entry name" value="CalX-like"/>
    <property type="match status" value="1"/>
</dbReference>
<dbReference type="InterPro" id="IPR038081">
    <property type="entry name" value="CalX-like_sf"/>
</dbReference>
<evidence type="ECO:0000256" key="4">
    <source>
        <dbReference type="ARBA" id="ARBA00022656"/>
    </source>
</evidence>
<keyword evidence="7" id="KW-0106">Calcium</keyword>
<dbReference type="PANTHER" id="PTHR38340:SF1">
    <property type="entry name" value="S-LAYER PROTEIN"/>
    <property type="match status" value="1"/>
</dbReference>